<dbReference type="Gene3D" id="1.10.8.100">
    <property type="entry name" value="Ribosomal RNA adenine dimethylase-like, domain 2"/>
    <property type="match status" value="1"/>
</dbReference>
<keyword evidence="5 7" id="KW-0949">S-adenosyl-L-methionine</keyword>
<dbReference type="Pfam" id="PF00398">
    <property type="entry name" value="RrnaAD"/>
    <property type="match status" value="1"/>
</dbReference>
<comment type="subcellular location">
    <subcellularLocation>
        <location evidence="7">Cytoplasm</location>
    </subcellularLocation>
</comment>
<evidence type="ECO:0000256" key="2">
    <source>
        <dbReference type="ARBA" id="ARBA00022552"/>
    </source>
</evidence>
<keyword evidence="4 7" id="KW-0808">Transferase</keyword>
<dbReference type="InterPro" id="IPR023165">
    <property type="entry name" value="rRNA_Ade_diMease-like_C"/>
</dbReference>
<feature type="binding site" evidence="7 8">
    <location>
        <position position="15"/>
    </location>
    <ligand>
        <name>S-adenosyl-L-methionine</name>
        <dbReference type="ChEBI" id="CHEBI:59789"/>
    </ligand>
</feature>
<dbReference type="PANTHER" id="PTHR11727:SF7">
    <property type="entry name" value="DIMETHYLADENOSINE TRANSFERASE-RELATED"/>
    <property type="match status" value="1"/>
</dbReference>
<dbReference type="SUPFAM" id="SSF53335">
    <property type="entry name" value="S-adenosyl-L-methionine-dependent methyltransferases"/>
    <property type="match status" value="1"/>
</dbReference>
<comment type="similarity">
    <text evidence="7">Belongs to the class I-like SAM-binding methyltransferase superfamily. rRNA adenine N(6)-methyltransferase family. RsmA subfamily.</text>
</comment>
<dbReference type="EMBL" id="PUUG01000030">
    <property type="protein sequence ID" value="PQP79755.1"/>
    <property type="molecule type" value="Genomic_DNA"/>
</dbReference>
<dbReference type="Gene3D" id="3.40.50.150">
    <property type="entry name" value="Vaccinia Virus protein VP39"/>
    <property type="match status" value="1"/>
</dbReference>
<feature type="binding site" evidence="7 8">
    <location>
        <position position="107"/>
    </location>
    <ligand>
        <name>S-adenosyl-L-methionine</name>
        <dbReference type="ChEBI" id="CHEBI:59789"/>
    </ligand>
</feature>
<evidence type="ECO:0000256" key="5">
    <source>
        <dbReference type="ARBA" id="ARBA00022691"/>
    </source>
</evidence>
<comment type="caution">
    <text evidence="7 8">Lacks conserved residue(s) required for the propagation of feature annotation.</text>
</comment>
<keyword evidence="3 7" id="KW-0489">Methyltransferase</keyword>
<dbReference type="NCBIfam" id="TIGR00755">
    <property type="entry name" value="ksgA"/>
    <property type="match status" value="1"/>
</dbReference>
<dbReference type="InterPro" id="IPR020598">
    <property type="entry name" value="rRNA_Ade_methylase_Trfase_N"/>
</dbReference>
<gene>
    <name evidence="7 10" type="primary">rsmA</name>
    <name evidence="7" type="synonym">ksgA</name>
    <name evidence="10" type="ORF">C6B37_01295</name>
</gene>
<organism evidence="10 11">
    <name type="scientific">Candidatus Phytoplasma phoenicium</name>
    <dbReference type="NCBI Taxonomy" id="198422"/>
    <lineage>
        <taxon>Bacteria</taxon>
        <taxon>Bacillati</taxon>
        <taxon>Mycoplasmatota</taxon>
        <taxon>Mollicutes</taxon>
        <taxon>Acholeplasmatales</taxon>
        <taxon>Acholeplasmataceae</taxon>
        <taxon>Candidatus Phytoplasma</taxon>
        <taxon>16SrIX (Pigeon pea witches'-broom group)</taxon>
    </lineage>
</organism>
<protein>
    <recommendedName>
        <fullName evidence="7">Ribosomal RNA small subunit methyltransferase A</fullName>
        <ecNumber evidence="7">2.1.1.182</ecNumber>
    </recommendedName>
    <alternativeName>
        <fullName evidence="7">16S rRNA (adenine(1518)-N(6)/adenine(1519)-N(6))-dimethyltransferase</fullName>
    </alternativeName>
    <alternativeName>
        <fullName evidence="7">16S rRNA dimethyladenosine transferase</fullName>
    </alternativeName>
    <alternativeName>
        <fullName evidence="7">16S rRNA dimethylase</fullName>
    </alternativeName>
    <alternativeName>
        <fullName evidence="7">S-adenosylmethionine-6-N', N'-adenosyl(rRNA) dimethyltransferase</fullName>
    </alternativeName>
</protein>
<dbReference type="InterPro" id="IPR001737">
    <property type="entry name" value="KsgA/Erm"/>
</dbReference>
<evidence type="ECO:0000256" key="6">
    <source>
        <dbReference type="ARBA" id="ARBA00022884"/>
    </source>
</evidence>
<dbReference type="HAMAP" id="MF_00607">
    <property type="entry name" value="16SrRNA_methyltr_A"/>
    <property type="match status" value="1"/>
</dbReference>
<feature type="binding site" evidence="7 8">
    <location>
        <position position="60"/>
    </location>
    <ligand>
        <name>S-adenosyl-L-methionine</name>
        <dbReference type="ChEBI" id="CHEBI:59789"/>
    </ligand>
</feature>
<name>A0A2S8NUY3_9MOLU</name>
<comment type="function">
    <text evidence="7">Specifically dimethylates two adjacent adenosines (A1518 and A1519) in the loop of a conserved hairpin near the 3'-end of 16S rRNA in the 30S particle. May play a critical role in biogenesis of 30S subunits.</text>
</comment>
<feature type="binding site" evidence="7 8">
    <location>
        <position position="83"/>
    </location>
    <ligand>
        <name>S-adenosyl-L-methionine</name>
        <dbReference type="ChEBI" id="CHEBI:59789"/>
    </ligand>
</feature>
<dbReference type="EC" id="2.1.1.182" evidence="7"/>
<feature type="binding site" evidence="7 8">
    <location>
        <position position="39"/>
    </location>
    <ligand>
        <name>S-adenosyl-L-methionine</name>
        <dbReference type="ChEBI" id="CHEBI:59789"/>
    </ligand>
</feature>
<dbReference type="PROSITE" id="PS01131">
    <property type="entry name" value="RRNA_A_DIMETH"/>
    <property type="match status" value="1"/>
</dbReference>
<accession>A0A2S8NUY3</accession>
<dbReference type="InterPro" id="IPR029063">
    <property type="entry name" value="SAM-dependent_MTases_sf"/>
</dbReference>
<dbReference type="AlphaFoldDB" id="A0A2S8NUY3"/>
<dbReference type="GO" id="GO:0005829">
    <property type="term" value="C:cytosol"/>
    <property type="evidence" value="ECO:0007669"/>
    <property type="project" value="TreeGrafter"/>
</dbReference>
<sequence>MHKHIFKNKYGQYFLYDLNLLKLIINQADLNHQNVIEVGPGKGILTRLLLSKAKKVLLYEIDTSLKPFLFFDADISVDIIYDDFLKRDLKTDLQKYFSQEDVVLIGNLPYYITTPLLFKILFLTQIKTFTIMIQKEIGLRLLASSQQKKYNALSVMVQSLTNIKKIKIVKKTMFYPCPKVDGIVLKFEKKKLLDEERYFIENNFFAFVKISFQQKRKSLLNNLHDFFKIEKSQLLQFFYKYQIPNNIRGEEIDLIRFRQIAYCFFDFFHTNSILQSMHFLVKNKK</sequence>
<dbReference type="GO" id="GO:0052908">
    <property type="term" value="F:16S rRNA (adenine(1518)-N(6)/adenine(1519)-N(6))-dimethyltransferase activity"/>
    <property type="evidence" value="ECO:0007669"/>
    <property type="project" value="UniProtKB-EC"/>
</dbReference>
<evidence type="ECO:0000256" key="8">
    <source>
        <dbReference type="PROSITE-ProRule" id="PRU01026"/>
    </source>
</evidence>
<keyword evidence="11" id="KW-1185">Reference proteome</keyword>
<evidence type="ECO:0000313" key="11">
    <source>
        <dbReference type="Proteomes" id="UP000238672"/>
    </source>
</evidence>
<dbReference type="Proteomes" id="UP000238672">
    <property type="component" value="Unassembled WGS sequence"/>
</dbReference>
<dbReference type="GO" id="GO:0003723">
    <property type="term" value="F:RNA binding"/>
    <property type="evidence" value="ECO:0007669"/>
    <property type="project" value="UniProtKB-UniRule"/>
</dbReference>
<reference evidence="10 11" key="1">
    <citation type="submission" date="2018-02" db="EMBL/GenBank/DDBJ databases">
        <title>Metagenomics reveals mixed infection of spiroplasma and phytoplasma in chicory.</title>
        <authorList>
            <person name="Polano C."/>
            <person name="Moruzzi S."/>
            <person name="Ermacora P."/>
            <person name="Ferrini F."/>
            <person name="Martini M."/>
            <person name="Firrao G."/>
        </authorList>
    </citation>
    <scope>NUCLEOTIDE SEQUENCE [LARGE SCALE GENOMIC DNA]</scope>
    <source>
        <strain evidence="10 11">ChiP</strain>
    </source>
</reference>
<evidence type="ECO:0000256" key="3">
    <source>
        <dbReference type="ARBA" id="ARBA00022603"/>
    </source>
</evidence>
<evidence type="ECO:0000256" key="7">
    <source>
        <dbReference type="HAMAP-Rule" id="MF_00607"/>
    </source>
</evidence>
<comment type="catalytic activity">
    <reaction evidence="7">
        <text>adenosine(1518)/adenosine(1519) in 16S rRNA + 4 S-adenosyl-L-methionine = N(6)-dimethyladenosine(1518)/N(6)-dimethyladenosine(1519) in 16S rRNA + 4 S-adenosyl-L-homocysteine + 4 H(+)</text>
        <dbReference type="Rhea" id="RHEA:19609"/>
        <dbReference type="Rhea" id="RHEA-COMP:10232"/>
        <dbReference type="Rhea" id="RHEA-COMP:10233"/>
        <dbReference type="ChEBI" id="CHEBI:15378"/>
        <dbReference type="ChEBI" id="CHEBI:57856"/>
        <dbReference type="ChEBI" id="CHEBI:59789"/>
        <dbReference type="ChEBI" id="CHEBI:74411"/>
        <dbReference type="ChEBI" id="CHEBI:74493"/>
        <dbReference type="EC" id="2.1.1.182"/>
    </reaction>
</comment>
<dbReference type="SMART" id="SM00650">
    <property type="entry name" value="rADc"/>
    <property type="match status" value="1"/>
</dbReference>
<keyword evidence="6 7" id="KW-0694">RNA-binding</keyword>
<proteinExistence type="inferred from homology"/>
<feature type="domain" description="Ribosomal RNA adenine methylase transferase N-terminal" evidence="9">
    <location>
        <begin position="20"/>
        <end position="191"/>
    </location>
</feature>
<evidence type="ECO:0000256" key="1">
    <source>
        <dbReference type="ARBA" id="ARBA00022490"/>
    </source>
</evidence>
<dbReference type="PANTHER" id="PTHR11727">
    <property type="entry name" value="DIMETHYLADENOSINE TRANSFERASE"/>
    <property type="match status" value="1"/>
</dbReference>
<dbReference type="PROSITE" id="PS51689">
    <property type="entry name" value="SAM_RNA_A_N6_MT"/>
    <property type="match status" value="1"/>
</dbReference>
<keyword evidence="1 7" id="KW-0963">Cytoplasm</keyword>
<evidence type="ECO:0000259" key="9">
    <source>
        <dbReference type="SMART" id="SM00650"/>
    </source>
</evidence>
<dbReference type="InterPro" id="IPR011530">
    <property type="entry name" value="rRNA_adenine_dimethylase"/>
</dbReference>
<comment type="caution">
    <text evidence="10">The sequence shown here is derived from an EMBL/GenBank/DDBJ whole genome shotgun (WGS) entry which is preliminary data.</text>
</comment>
<dbReference type="InterPro" id="IPR020596">
    <property type="entry name" value="rRNA_Ade_Mease_Trfase_CS"/>
</dbReference>
<evidence type="ECO:0000256" key="4">
    <source>
        <dbReference type="ARBA" id="ARBA00022679"/>
    </source>
</evidence>
<evidence type="ECO:0000313" key="10">
    <source>
        <dbReference type="EMBL" id="PQP79755.1"/>
    </source>
</evidence>
<keyword evidence="2 7" id="KW-0698">rRNA processing</keyword>